<dbReference type="OrthoDB" id="8063408at2759"/>
<gene>
    <name evidence="1" type="ORF">AVEN_23598_1</name>
</gene>
<sequence>MTLKKFIFSDSHLDYFPENLGAVSEEQGERFHPSQRKWRERYQGKMECQHDSRLLLDATKTILAKVHKRKSDKRTFEAKLALNKHPSHLIRPALSPLFYLNAFNYNISPSQITHCDRMKTKGMKCQGTYDQRTVIRPTIKPSPSGRR</sequence>
<proteinExistence type="predicted"/>
<evidence type="ECO:0000313" key="1">
    <source>
        <dbReference type="EMBL" id="GBL91526.1"/>
    </source>
</evidence>
<reference evidence="1 2" key="1">
    <citation type="journal article" date="2019" name="Sci. Rep.">
        <title>Orb-weaving spider Araneus ventricosus genome elucidates the spidroin gene catalogue.</title>
        <authorList>
            <person name="Kono N."/>
            <person name="Nakamura H."/>
            <person name="Ohtoshi R."/>
            <person name="Moran D.A.P."/>
            <person name="Shinohara A."/>
            <person name="Yoshida Y."/>
            <person name="Fujiwara M."/>
            <person name="Mori M."/>
            <person name="Tomita M."/>
            <person name="Arakawa K."/>
        </authorList>
    </citation>
    <scope>NUCLEOTIDE SEQUENCE [LARGE SCALE GENOMIC DNA]</scope>
</reference>
<evidence type="ECO:0000313" key="2">
    <source>
        <dbReference type="Proteomes" id="UP000499080"/>
    </source>
</evidence>
<organism evidence="1 2">
    <name type="scientific">Araneus ventricosus</name>
    <name type="common">Orbweaver spider</name>
    <name type="synonym">Epeira ventricosa</name>
    <dbReference type="NCBI Taxonomy" id="182803"/>
    <lineage>
        <taxon>Eukaryota</taxon>
        <taxon>Metazoa</taxon>
        <taxon>Ecdysozoa</taxon>
        <taxon>Arthropoda</taxon>
        <taxon>Chelicerata</taxon>
        <taxon>Arachnida</taxon>
        <taxon>Araneae</taxon>
        <taxon>Araneomorphae</taxon>
        <taxon>Entelegynae</taxon>
        <taxon>Araneoidea</taxon>
        <taxon>Araneidae</taxon>
        <taxon>Araneus</taxon>
    </lineage>
</organism>
<accession>A0A4Y2BJV8</accession>
<comment type="caution">
    <text evidence="1">The sequence shown here is derived from an EMBL/GenBank/DDBJ whole genome shotgun (WGS) entry which is preliminary data.</text>
</comment>
<name>A0A4Y2BJV8_ARAVE</name>
<dbReference type="Proteomes" id="UP000499080">
    <property type="component" value="Unassembled WGS sequence"/>
</dbReference>
<keyword evidence="2" id="KW-1185">Reference proteome</keyword>
<dbReference type="AlphaFoldDB" id="A0A4Y2BJV8"/>
<protein>
    <submittedName>
        <fullName evidence="1">Uncharacterized protein</fullName>
    </submittedName>
</protein>
<dbReference type="EMBL" id="BGPR01000080">
    <property type="protein sequence ID" value="GBL91526.1"/>
    <property type="molecule type" value="Genomic_DNA"/>
</dbReference>